<dbReference type="RefSeq" id="XP_003890623.1">
    <property type="nucleotide sequence ID" value="XM_003890574.1"/>
</dbReference>
<dbReference type="EMBL" id="DS178264">
    <property type="protein sequence ID" value="EHS63562.1"/>
    <property type="molecule type" value="Genomic_DNA"/>
</dbReference>
<organism evidence="1 2">
    <name type="scientific">Puccinia graminis f. sp. tritici (strain CRL 75-36-700-3 / race SCCL)</name>
    <name type="common">Black stem rust fungus</name>
    <dbReference type="NCBI Taxonomy" id="418459"/>
    <lineage>
        <taxon>Eukaryota</taxon>
        <taxon>Fungi</taxon>
        <taxon>Dikarya</taxon>
        <taxon>Basidiomycota</taxon>
        <taxon>Pucciniomycotina</taxon>
        <taxon>Pucciniomycetes</taxon>
        <taxon>Pucciniales</taxon>
        <taxon>Pucciniaceae</taxon>
        <taxon>Puccinia</taxon>
    </lineage>
</organism>
<dbReference type="InParanoid" id="H6QPE1"/>
<keyword evidence="2" id="KW-1185">Reference proteome</keyword>
<sequence>MGKSIQKCPEITRYTESAMPTFRVGWQAAPSEARFARCMARWGPPSPQERGDYVKLGTTLGATLCFVA</sequence>
<dbReference type="AlphaFoldDB" id="H6QPE1"/>
<protein>
    <submittedName>
        <fullName evidence="1">Uncharacterized protein</fullName>
    </submittedName>
</protein>
<dbReference type="VEuPathDB" id="FungiDB:PGTG_20659"/>
<gene>
    <name evidence="1" type="ORF">PGTG_20659</name>
</gene>
<evidence type="ECO:0000313" key="1">
    <source>
        <dbReference type="EMBL" id="EHS63562.1"/>
    </source>
</evidence>
<dbReference type="HOGENOM" id="CLU_2838269_0_0_1"/>
<accession>H6QPE1</accession>
<dbReference type="KEGG" id="pgr:PGTG_20659"/>
<dbReference type="GeneID" id="13543159"/>
<name>H6QPE1_PUCGT</name>
<evidence type="ECO:0000313" key="2">
    <source>
        <dbReference type="Proteomes" id="UP000008783"/>
    </source>
</evidence>
<proteinExistence type="predicted"/>
<dbReference type="Proteomes" id="UP000008783">
    <property type="component" value="Unassembled WGS sequence"/>
</dbReference>
<reference evidence="2" key="1">
    <citation type="journal article" date="2011" name="Proc. Natl. Acad. Sci. U.S.A.">
        <title>Obligate biotrophy features unraveled by the genomic analysis of rust fungi.</title>
        <authorList>
            <person name="Duplessis S."/>
            <person name="Cuomo C.A."/>
            <person name="Lin Y.-C."/>
            <person name="Aerts A."/>
            <person name="Tisserant E."/>
            <person name="Veneault-Fourrey C."/>
            <person name="Joly D.L."/>
            <person name="Hacquard S."/>
            <person name="Amselem J."/>
            <person name="Cantarel B.L."/>
            <person name="Chiu R."/>
            <person name="Coutinho P.M."/>
            <person name="Feau N."/>
            <person name="Field M."/>
            <person name="Frey P."/>
            <person name="Gelhaye E."/>
            <person name="Goldberg J."/>
            <person name="Grabherr M.G."/>
            <person name="Kodira C.D."/>
            <person name="Kohler A."/>
            <person name="Kuees U."/>
            <person name="Lindquist E.A."/>
            <person name="Lucas S.M."/>
            <person name="Mago R."/>
            <person name="Mauceli E."/>
            <person name="Morin E."/>
            <person name="Murat C."/>
            <person name="Pangilinan J.L."/>
            <person name="Park R."/>
            <person name="Pearson M."/>
            <person name="Quesneville H."/>
            <person name="Rouhier N."/>
            <person name="Sakthikumar S."/>
            <person name="Salamov A.A."/>
            <person name="Schmutz J."/>
            <person name="Selles B."/>
            <person name="Shapiro H."/>
            <person name="Tanguay P."/>
            <person name="Tuskan G.A."/>
            <person name="Henrissat B."/>
            <person name="Van de Peer Y."/>
            <person name="Rouze P."/>
            <person name="Ellis J.G."/>
            <person name="Dodds P.N."/>
            <person name="Schein J.E."/>
            <person name="Zhong S."/>
            <person name="Hamelin R.C."/>
            <person name="Grigoriev I.V."/>
            <person name="Szabo L.J."/>
            <person name="Martin F."/>
        </authorList>
    </citation>
    <scope>NUCLEOTIDE SEQUENCE [LARGE SCALE GENOMIC DNA]</scope>
    <source>
        <strain evidence="2">CRL 75-36-700-3 / race SCCL</strain>
    </source>
</reference>